<protein>
    <submittedName>
        <fullName evidence="1">Uncharacterized protein</fullName>
    </submittedName>
</protein>
<reference evidence="1" key="1">
    <citation type="submission" date="2015-10" db="EMBL/GenBank/DDBJ databases">
        <authorList>
            <person name="Gilbert D.G."/>
        </authorList>
    </citation>
    <scope>NUCLEOTIDE SEQUENCE</scope>
    <source>
        <strain evidence="1">Phyl III-seqv23</strain>
    </source>
</reference>
<accession>A0A0S4WMC0</accession>
<dbReference type="AlphaFoldDB" id="A0A0S4WMC0"/>
<name>A0A0S4WMC0_RALSL</name>
<dbReference type="EMBL" id="LN899827">
    <property type="protein sequence ID" value="CUV47958.1"/>
    <property type="molecule type" value="Genomic_DNA"/>
</dbReference>
<evidence type="ECO:0000313" key="1">
    <source>
        <dbReference type="EMBL" id="CUV47958.1"/>
    </source>
</evidence>
<proteinExistence type="predicted"/>
<organism evidence="1">
    <name type="scientific">Ralstonia solanacearum</name>
    <name type="common">Pseudomonas solanacearum</name>
    <dbReference type="NCBI Taxonomy" id="305"/>
    <lineage>
        <taxon>Bacteria</taxon>
        <taxon>Pseudomonadati</taxon>
        <taxon>Pseudomonadota</taxon>
        <taxon>Betaproteobacteria</taxon>
        <taxon>Burkholderiales</taxon>
        <taxon>Burkholderiaceae</taxon>
        <taxon>Ralstonia</taxon>
        <taxon>Ralstonia solanacearum species complex</taxon>
    </lineage>
</organism>
<gene>
    <name evidence="1" type="ORF">TO10_v1_1270012</name>
</gene>
<sequence length="99" mass="10807">MQLAHANSNPVHFISPVLGLLDRYRLALDVVSLIPQTVALVLRFCGLLTEGGTFRLLLAITLRHSLVVLSRQFGVRIRSGGEVLSVCFCCGDGDADQER</sequence>